<evidence type="ECO:0000256" key="1">
    <source>
        <dbReference type="SAM" id="MobiDB-lite"/>
    </source>
</evidence>
<evidence type="ECO:0000256" key="2">
    <source>
        <dbReference type="SAM" id="Phobius"/>
    </source>
</evidence>
<evidence type="ECO:0000313" key="4">
    <source>
        <dbReference type="Proteomes" id="UP000051223"/>
    </source>
</evidence>
<dbReference type="PATRIC" id="fig|1423754.3.peg.1360"/>
<reference evidence="3 4" key="1">
    <citation type="journal article" date="2015" name="Genome Announc.">
        <title>Expanding the biotechnology potential of lactobacilli through comparative genomics of 213 strains and associated genera.</title>
        <authorList>
            <person name="Sun Z."/>
            <person name="Harris H.M."/>
            <person name="McCann A."/>
            <person name="Guo C."/>
            <person name="Argimon S."/>
            <person name="Zhang W."/>
            <person name="Yang X."/>
            <person name="Jeffery I.B."/>
            <person name="Cooney J.C."/>
            <person name="Kagawa T.F."/>
            <person name="Liu W."/>
            <person name="Song Y."/>
            <person name="Salvetti E."/>
            <person name="Wrobel A."/>
            <person name="Rasinkangas P."/>
            <person name="Parkhill J."/>
            <person name="Rea M.C."/>
            <person name="O'Sullivan O."/>
            <person name="Ritari J."/>
            <person name="Douillard F.P."/>
            <person name="Paul Ross R."/>
            <person name="Yang R."/>
            <person name="Briner A.E."/>
            <person name="Felis G.E."/>
            <person name="de Vos W.M."/>
            <person name="Barrangou R."/>
            <person name="Klaenhammer T.R."/>
            <person name="Caufield P.W."/>
            <person name="Cui Y."/>
            <person name="Zhang H."/>
            <person name="O'Toole P.W."/>
        </authorList>
    </citation>
    <scope>NUCLEOTIDE SEQUENCE [LARGE SCALE GENOMIC DNA]</scope>
    <source>
        <strain evidence="3 4">DSM 5661</strain>
    </source>
</reference>
<feature type="transmembrane region" description="Helical" evidence="2">
    <location>
        <begin position="30"/>
        <end position="48"/>
    </location>
</feature>
<name>A0A0R1YF53_9LACO</name>
<dbReference type="eggNOG" id="ENOG5030A77">
    <property type="taxonomic scope" value="Bacteria"/>
</dbReference>
<protein>
    <submittedName>
        <fullName evidence="3">Uncharacterized protein</fullName>
    </submittedName>
</protein>
<keyword evidence="2" id="KW-1133">Transmembrane helix</keyword>
<keyword evidence="2" id="KW-0812">Transmembrane</keyword>
<dbReference type="RefSeq" id="WP_025080128.1">
    <property type="nucleotide sequence ID" value="NZ_AZGI01000003.1"/>
</dbReference>
<feature type="transmembrane region" description="Helical" evidence="2">
    <location>
        <begin position="7"/>
        <end position="24"/>
    </location>
</feature>
<sequence length="95" mass="10828">MSFSGILILVLAAVVILALLFVFFHVFIALLPVALIAVVIIWLIYRFTGKKNNANILDKESDYNKDWFSGFNNSNQSEPRKKARNVQVKDIDDKK</sequence>
<keyword evidence="4" id="KW-1185">Reference proteome</keyword>
<accession>A0A0R1YF53</accession>
<evidence type="ECO:0000313" key="3">
    <source>
        <dbReference type="EMBL" id="KRM41120.1"/>
    </source>
</evidence>
<gene>
    <name evidence="3" type="ORF">FC39_GL001322</name>
</gene>
<dbReference type="AlphaFoldDB" id="A0A0R1YF53"/>
<organism evidence="3 4">
    <name type="scientific">Lactobacillus hamsteri DSM 5661 = JCM 6256</name>
    <dbReference type="NCBI Taxonomy" id="1423754"/>
    <lineage>
        <taxon>Bacteria</taxon>
        <taxon>Bacillati</taxon>
        <taxon>Bacillota</taxon>
        <taxon>Bacilli</taxon>
        <taxon>Lactobacillales</taxon>
        <taxon>Lactobacillaceae</taxon>
        <taxon>Lactobacillus</taxon>
    </lineage>
</organism>
<comment type="caution">
    <text evidence="3">The sequence shown here is derived from an EMBL/GenBank/DDBJ whole genome shotgun (WGS) entry which is preliminary data.</text>
</comment>
<dbReference type="EMBL" id="AZGI01000003">
    <property type="protein sequence ID" value="KRM41120.1"/>
    <property type="molecule type" value="Genomic_DNA"/>
</dbReference>
<dbReference type="STRING" id="1423754.FC39_GL001322"/>
<dbReference type="Proteomes" id="UP000051223">
    <property type="component" value="Unassembled WGS sequence"/>
</dbReference>
<proteinExistence type="predicted"/>
<feature type="region of interest" description="Disordered" evidence="1">
    <location>
        <begin position="72"/>
        <end position="95"/>
    </location>
</feature>
<keyword evidence="2" id="KW-0472">Membrane</keyword>